<evidence type="ECO:0008006" key="4">
    <source>
        <dbReference type="Google" id="ProtNLM"/>
    </source>
</evidence>
<feature type="compositionally biased region" description="Basic and acidic residues" evidence="1">
    <location>
        <begin position="290"/>
        <end position="303"/>
    </location>
</feature>
<keyword evidence="3" id="KW-1185">Reference proteome</keyword>
<dbReference type="AlphaFoldDB" id="A0AAD7CPK9"/>
<proteinExistence type="predicted"/>
<sequence>MLPVPVPQQHWPLAVQQPTCTNVRIRSVDDAHKIFYGVRKGLLHMVTRRLDADERAALRTGCVYAWEERSPNTEITGLGIERFTEGRRWSASRVRDEFLFYYEKFVGDPNQQSTGSTPPADWKQLVKQTYSVWVDTGRGRKKWHLTAYFTQQTVDGLGTVDDREDVRKLVVPAGMFTSTRVGKRKNIDSDAAPQSTISRVYAPFPSPLPPLAPRPTKPGPSTSIVGRPPSPSVRMHDPYSRPPSQVHQLPPPPTYYGSADPQPSASTSQRPPLHYSYSPSVYPMSSPPPLHHDTRQDVGDYSRSDPALPPPPTQAQPYGPPYARARAHTPAPAPYHSAQQYPHPPPPPSGDWYTAPLAPYPPRQGSPRSDYTSSSSSSSSYASSGSPNTPAYPLYPPESPLFARRLPDTARALPRLPSPPEPYPIGLLSPTDAERRGEIGKCRDLAPLNSLRTHPYRRNPTDEGALRQLDPRPTF</sequence>
<dbReference type="Proteomes" id="UP001221757">
    <property type="component" value="Unassembled WGS sequence"/>
</dbReference>
<dbReference type="PANTHER" id="PTHR28027">
    <property type="entry name" value="TRANSCRIPTIONAL REGULATOR MIT1"/>
    <property type="match status" value="1"/>
</dbReference>
<feature type="compositionally biased region" description="Low complexity" evidence="1">
    <location>
        <begin position="321"/>
        <end position="341"/>
    </location>
</feature>
<feature type="compositionally biased region" description="Polar residues" evidence="1">
    <location>
        <begin position="261"/>
        <end position="270"/>
    </location>
</feature>
<feature type="region of interest" description="Disordered" evidence="1">
    <location>
        <begin position="185"/>
        <end position="475"/>
    </location>
</feature>
<comment type="caution">
    <text evidence="2">The sequence shown here is derived from an EMBL/GenBank/DDBJ whole genome shotgun (WGS) entry which is preliminary data.</text>
</comment>
<feature type="compositionally biased region" description="Basic and acidic residues" evidence="1">
    <location>
        <begin position="432"/>
        <end position="444"/>
    </location>
</feature>
<evidence type="ECO:0000313" key="2">
    <source>
        <dbReference type="EMBL" id="KAJ7656659.1"/>
    </source>
</evidence>
<organism evidence="2 3">
    <name type="scientific">Mycena rosella</name>
    <name type="common">Pink bonnet</name>
    <name type="synonym">Agaricus rosellus</name>
    <dbReference type="NCBI Taxonomy" id="1033263"/>
    <lineage>
        <taxon>Eukaryota</taxon>
        <taxon>Fungi</taxon>
        <taxon>Dikarya</taxon>
        <taxon>Basidiomycota</taxon>
        <taxon>Agaricomycotina</taxon>
        <taxon>Agaricomycetes</taxon>
        <taxon>Agaricomycetidae</taxon>
        <taxon>Agaricales</taxon>
        <taxon>Marasmiineae</taxon>
        <taxon>Mycenaceae</taxon>
        <taxon>Mycena</taxon>
    </lineage>
</organism>
<dbReference type="InterPro" id="IPR018608">
    <property type="entry name" value="Gti1/Pac2"/>
</dbReference>
<feature type="compositionally biased region" description="Low complexity" evidence="1">
    <location>
        <begin position="366"/>
        <end position="386"/>
    </location>
</feature>
<reference evidence="2" key="1">
    <citation type="submission" date="2023-03" db="EMBL/GenBank/DDBJ databases">
        <title>Massive genome expansion in bonnet fungi (Mycena s.s.) driven by repeated elements and novel gene families across ecological guilds.</title>
        <authorList>
            <consortium name="Lawrence Berkeley National Laboratory"/>
            <person name="Harder C.B."/>
            <person name="Miyauchi S."/>
            <person name="Viragh M."/>
            <person name="Kuo A."/>
            <person name="Thoen E."/>
            <person name="Andreopoulos B."/>
            <person name="Lu D."/>
            <person name="Skrede I."/>
            <person name="Drula E."/>
            <person name="Henrissat B."/>
            <person name="Morin E."/>
            <person name="Kohler A."/>
            <person name="Barry K."/>
            <person name="LaButti K."/>
            <person name="Morin E."/>
            <person name="Salamov A."/>
            <person name="Lipzen A."/>
            <person name="Mereny Z."/>
            <person name="Hegedus B."/>
            <person name="Baldrian P."/>
            <person name="Stursova M."/>
            <person name="Weitz H."/>
            <person name="Taylor A."/>
            <person name="Grigoriev I.V."/>
            <person name="Nagy L.G."/>
            <person name="Martin F."/>
            <person name="Kauserud H."/>
        </authorList>
    </citation>
    <scope>NUCLEOTIDE SEQUENCE</scope>
    <source>
        <strain evidence="2">CBHHK067</strain>
    </source>
</reference>
<evidence type="ECO:0000313" key="3">
    <source>
        <dbReference type="Proteomes" id="UP001221757"/>
    </source>
</evidence>
<gene>
    <name evidence="2" type="ORF">B0H17DRAFT_1213712</name>
</gene>
<dbReference type="Pfam" id="PF09729">
    <property type="entry name" value="Gti1_Pac2"/>
    <property type="match status" value="1"/>
</dbReference>
<dbReference type="GO" id="GO:0003677">
    <property type="term" value="F:DNA binding"/>
    <property type="evidence" value="ECO:0007669"/>
    <property type="project" value="TreeGrafter"/>
</dbReference>
<dbReference type="EMBL" id="JARKIE010000297">
    <property type="protein sequence ID" value="KAJ7656659.1"/>
    <property type="molecule type" value="Genomic_DNA"/>
</dbReference>
<feature type="compositionally biased region" description="Pro residues" evidence="1">
    <location>
        <begin position="204"/>
        <end position="218"/>
    </location>
</feature>
<name>A0AAD7CPK9_MYCRO</name>
<feature type="compositionally biased region" description="Pro residues" evidence="1">
    <location>
        <begin position="307"/>
        <end position="320"/>
    </location>
</feature>
<evidence type="ECO:0000256" key="1">
    <source>
        <dbReference type="SAM" id="MobiDB-lite"/>
    </source>
</evidence>
<protein>
    <recommendedName>
        <fullName evidence="4">cAMP-independent regulatory protein pac2</fullName>
    </recommendedName>
</protein>
<feature type="compositionally biased region" description="Low complexity" evidence="1">
    <location>
        <begin position="275"/>
        <end position="284"/>
    </location>
</feature>
<dbReference type="PANTHER" id="PTHR28027:SF1">
    <property type="entry name" value="CAMP INDEPENDENT REGULATORY PROTEIN (AFU_ORTHOLOGUE AFUA_3G09640)"/>
    <property type="match status" value="1"/>
</dbReference>
<accession>A0AAD7CPK9</accession>